<dbReference type="GO" id="GO:0005886">
    <property type="term" value="C:plasma membrane"/>
    <property type="evidence" value="ECO:0007669"/>
    <property type="project" value="TreeGrafter"/>
</dbReference>
<accession>A0A392QSR2</accession>
<feature type="non-terminal residue" evidence="7">
    <location>
        <position position="77"/>
    </location>
</feature>
<organism evidence="7 8">
    <name type="scientific">Trifolium medium</name>
    <dbReference type="NCBI Taxonomy" id="97028"/>
    <lineage>
        <taxon>Eukaryota</taxon>
        <taxon>Viridiplantae</taxon>
        <taxon>Streptophyta</taxon>
        <taxon>Embryophyta</taxon>
        <taxon>Tracheophyta</taxon>
        <taxon>Spermatophyta</taxon>
        <taxon>Magnoliopsida</taxon>
        <taxon>eudicotyledons</taxon>
        <taxon>Gunneridae</taxon>
        <taxon>Pentapetalae</taxon>
        <taxon>rosids</taxon>
        <taxon>fabids</taxon>
        <taxon>Fabales</taxon>
        <taxon>Fabaceae</taxon>
        <taxon>Papilionoideae</taxon>
        <taxon>50 kb inversion clade</taxon>
        <taxon>NPAAA clade</taxon>
        <taxon>Hologalegina</taxon>
        <taxon>IRL clade</taxon>
        <taxon>Trifolieae</taxon>
        <taxon>Trifolium</taxon>
    </lineage>
</organism>
<dbReference type="PANTHER" id="PTHR10926:SF0">
    <property type="entry name" value="CDC50, ISOFORM A"/>
    <property type="match status" value="1"/>
</dbReference>
<comment type="caution">
    <text evidence="7">The sequence shown here is derived from an EMBL/GenBank/DDBJ whole genome shotgun (WGS) entry which is preliminary data.</text>
</comment>
<evidence type="ECO:0000256" key="4">
    <source>
        <dbReference type="ARBA" id="ARBA00022989"/>
    </source>
</evidence>
<dbReference type="PANTHER" id="PTHR10926">
    <property type="entry name" value="CELL CYCLE CONTROL PROTEIN 50"/>
    <property type="match status" value="1"/>
</dbReference>
<evidence type="ECO:0000256" key="6">
    <source>
        <dbReference type="SAM" id="Phobius"/>
    </source>
</evidence>
<proteinExistence type="inferred from homology"/>
<evidence type="ECO:0000256" key="3">
    <source>
        <dbReference type="ARBA" id="ARBA00022692"/>
    </source>
</evidence>
<keyword evidence="5 6" id="KW-0472">Membrane</keyword>
<keyword evidence="3 6" id="KW-0812">Transmembrane</keyword>
<reference evidence="7 8" key="1">
    <citation type="journal article" date="2018" name="Front. Plant Sci.">
        <title>Red Clover (Trifolium pratense) and Zigzag Clover (T. medium) - A Picture of Genomic Similarities and Differences.</title>
        <authorList>
            <person name="Dluhosova J."/>
            <person name="Istvanek J."/>
            <person name="Nedelnik J."/>
            <person name="Repkova J."/>
        </authorList>
    </citation>
    <scope>NUCLEOTIDE SEQUENCE [LARGE SCALE GENOMIC DNA]</scope>
    <source>
        <strain evidence="8">cv. 10/8</strain>
        <tissue evidence="7">Leaf</tissue>
    </source>
</reference>
<comment type="subcellular location">
    <subcellularLocation>
        <location evidence="1">Membrane</location>
        <topology evidence="1">Multi-pass membrane protein</topology>
    </subcellularLocation>
</comment>
<keyword evidence="4 6" id="KW-1133">Transmembrane helix</keyword>
<comment type="similarity">
    <text evidence="2">Belongs to the CDC50/LEM3 family.</text>
</comment>
<evidence type="ECO:0000256" key="5">
    <source>
        <dbReference type="ARBA" id="ARBA00023136"/>
    </source>
</evidence>
<feature type="transmembrane region" description="Helical" evidence="6">
    <location>
        <begin position="20"/>
        <end position="41"/>
    </location>
</feature>
<dbReference type="AlphaFoldDB" id="A0A392QSR2"/>
<keyword evidence="8" id="KW-1185">Reference proteome</keyword>
<dbReference type="InterPro" id="IPR005045">
    <property type="entry name" value="CDC50/LEM3_fam"/>
</dbReference>
<dbReference type="Proteomes" id="UP000265520">
    <property type="component" value="Unassembled WGS sequence"/>
</dbReference>
<feature type="non-terminal residue" evidence="7">
    <location>
        <position position="1"/>
    </location>
</feature>
<protein>
    <submittedName>
        <fullName evidence="7">ALA-interacting subunit 3-like</fullName>
    </submittedName>
</protein>
<evidence type="ECO:0000256" key="1">
    <source>
        <dbReference type="ARBA" id="ARBA00004141"/>
    </source>
</evidence>
<name>A0A392QSR2_9FABA</name>
<evidence type="ECO:0000313" key="8">
    <source>
        <dbReference type="Proteomes" id="UP000265520"/>
    </source>
</evidence>
<sequence length="77" mass="8535">SKFTQQELPACKPILTPRAVISAFLLVSVVFIPIGVASLLASRKVVEIVYRYESECLSKVPNKLAYIQNPTTDKTCH</sequence>
<evidence type="ECO:0000313" key="7">
    <source>
        <dbReference type="EMBL" id="MCI27029.1"/>
    </source>
</evidence>
<evidence type="ECO:0000256" key="2">
    <source>
        <dbReference type="ARBA" id="ARBA00009457"/>
    </source>
</evidence>
<dbReference type="EMBL" id="LXQA010156923">
    <property type="protein sequence ID" value="MCI27029.1"/>
    <property type="molecule type" value="Genomic_DNA"/>
</dbReference>
<dbReference type="GO" id="GO:0005794">
    <property type="term" value="C:Golgi apparatus"/>
    <property type="evidence" value="ECO:0007669"/>
    <property type="project" value="TreeGrafter"/>
</dbReference>
<dbReference type="GO" id="GO:0005783">
    <property type="term" value="C:endoplasmic reticulum"/>
    <property type="evidence" value="ECO:0007669"/>
    <property type="project" value="TreeGrafter"/>
</dbReference>